<comment type="caution">
    <text evidence="4">The sequence shown here is derived from an EMBL/GenBank/DDBJ whole genome shotgun (WGS) entry which is preliminary data.</text>
</comment>
<dbReference type="InterPro" id="IPR006657">
    <property type="entry name" value="MoPterin_dinucl-bd_dom"/>
</dbReference>
<dbReference type="PANTHER" id="PTHR43742:SF6">
    <property type="entry name" value="OXIDOREDUCTASE YYAE-RELATED"/>
    <property type="match status" value="1"/>
</dbReference>
<dbReference type="EMBL" id="BARV01006857">
    <property type="protein sequence ID" value="GAI17413.1"/>
    <property type="molecule type" value="Genomic_DNA"/>
</dbReference>
<evidence type="ECO:0000259" key="3">
    <source>
        <dbReference type="Pfam" id="PF01568"/>
    </source>
</evidence>
<protein>
    <recommendedName>
        <fullName evidence="3">Molybdopterin dinucleotide-binding domain-containing protein</fullName>
    </recommendedName>
</protein>
<dbReference type="InterPro" id="IPR009010">
    <property type="entry name" value="Asp_de-COase-like_dom_sf"/>
</dbReference>
<feature type="non-terminal residue" evidence="4">
    <location>
        <position position="1"/>
    </location>
</feature>
<evidence type="ECO:0000313" key="4">
    <source>
        <dbReference type="EMBL" id="GAI17413.1"/>
    </source>
</evidence>
<reference evidence="4" key="1">
    <citation type="journal article" date="2014" name="Front. Microbiol.">
        <title>High frequency of phylogenetically diverse reductive dehalogenase-homologous genes in deep subseafloor sedimentary metagenomes.</title>
        <authorList>
            <person name="Kawai M."/>
            <person name="Futagami T."/>
            <person name="Toyoda A."/>
            <person name="Takaki Y."/>
            <person name="Nishi S."/>
            <person name="Hori S."/>
            <person name="Arai W."/>
            <person name="Tsubouchi T."/>
            <person name="Morono Y."/>
            <person name="Uchiyama I."/>
            <person name="Ito T."/>
            <person name="Fujiyama A."/>
            <person name="Inagaki F."/>
            <person name="Takami H."/>
        </authorList>
    </citation>
    <scope>NUCLEOTIDE SEQUENCE</scope>
    <source>
        <strain evidence="4">Expedition CK06-06</strain>
    </source>
</reference>
<dbReference type="PANTHER" id="PTHR43742">
    <property type="entry name" value="TRIMETHYLAMINE-N-OXIDE REDUCTASE"/>
    <property type="match status" value="1"/>
</dbReference>
<dbReference type="Gene3D" id="3.30.2070.10">
    <property type="entry name" value="Formate dehydrogenase/DMSO reductase"/>
    <property type="match status" value="1"/>
</dbReference>
<dbReference type="GO" id="GO:0016491">
    <property type="term" value="F:oxidoreductase activity"/>
    <property type="evidence" value="ECO:0007669"/>
    <property type="project" value="InterPro"/>
</dbReference>
<keyword evidence="1" id="KW-0408">Iron</keyword>
<name>X1LE83_9ZZZZ</name>
<organism evidence="4">
    <name type="scientific">marine sediment metagenome</name>
    <dbReference type="NCBI Taxonomy" id="412755"/>
    <lineage>
        <taxon>unclassified sequences</taxon>
        <taxon>metagenomes</taxon>
        <taxon>ecological metagenomes</taxon>
    </lineage>
</organism>
<sequence length="218" mass="24618">CRLEPLGITFKEAATQRYIISSSQPWTYETINPKTGEPTGFATPSGKIELYSNVLKELGDDPLPFYEEPPESPVRTPDIAKDYPLILITGGRFLPQFHSEQRQLGMGMREQHPDPLVDIHPDTARALGIADGDWVYIETRRGVIKQRAKLTTGIDPRVVNIEASWWFPEQPGQEPWLYGVWQSNANVLTMDDPDTCDPLTGGWPIRALLCKVYKVRTP</sequence>
<dbReference type="AlphaFoldDB" id="X1LE83"/>
<dbReference type="InterPro" id="IPR037949">
    <property type="entry name" value="MopB_CT_Acetylene-hydratase"/>
</dbReference>
<dbReference type="Pfam" id="PF01568">
    <property type="entry name" value="Molydop_binding"/>
    <property type="match status" value="1"/>
</dbReference>
<dbReference type="SUPFAM" id="SSF50692">
    <property type="entry name" value="ADC-like"/>
    <property type="match status" value="1"/>
</dbReference>
<keyword evidence="2" id="KW-0479">Metal-binding</keyword>
<dbReference type="GO" id="GO:0043546">
    <property type="term" value="F:molybdopterin cofactor binding"/>
    <property type="evidence" value="ECO:0007669"/>
    <property type="project" value="InterPro"/>
</dbReference>
<dbReference type="CDD" id="cd02781">
    <property type="entry name" value="MopB_CT_Acetylene-hydratase"/>
    <property type="match status" value="1"/>
</dbReference>
<dbReference type="InterPro" id="IPR050612">
    <property type="entry name" value="Prok_Mopterin_Oxidored"/>
</dbReference>
<gene>
    <name evidence="4" type="ORF">S06H3_14029</name>
</gene>
<dbReference type="GO" id="GO:0051536">
    <property type="term" value="F:iron-sulfur cluster binding"/>
    <property type="evidence" value="ECO:0007669"/>
    <property type="project" value="UniProtKB-KW"/>
</dbReference>
<dbReference type="Gene3D" id="3.40.228.10">
    <property type="entry name" value="Dimethylsulfoxide Reductase, domain 2"/>
    <property type="match status" value="1"/>
</dbReference>
<evidence type="ECO:0000256" key="1">
    <source>
        <dbReference type="ARBA" id="ARBA00023004"/>
    </source>
</evidence>
<feature type="domain" description="Molybdopterin dinucleotide-binding" evidence="3">
    <location>
        <begin position="88"/>
        <end position="201"/>
    </location>
</feature>
<proteinExistence type="predicted"/>
<evidence type="ECO:0000256" key="2">
    <source>
        <dbReference type="ARBA" id="ARBA00023014"/>
    </source>
</evidence>
<keyword evidence="2" id="KW-0411">Iron-sulfur</keyword>
<dbReference type="Gene3D" id="2.40.40.20">
    <property type="match status" value="1"/>
</dbReference>
<accession>X1LE83</accession>
<dbReference type="GO" id="GO:0018818">
    <property type="term" value="F:acetylene hydratase activity"/>
    <property type="evidence" value="ECO:0007669"/>
    <property type="project" value="InterPro"/>
</dbReference>